<dbReference type="Pfam" id="PF00535">
    <property type="entry name" value="Glycos_transf_2"/>
    <property type="match status" value="1"/>
</dbReference>
<evidence type="ECO:0000259" key="1">
    <source>
        <dbReference type="Pfam" id="PF00535"/>
    </source>
</evidence>
<evidence type="ECO:0000313" key="2">
    <source>
        <dbReference type="EMBL" id="STZ57750.1"/>
    </source>
</evidence>
<sequence length="288" mass="31720">MSDELPVVTVTYSPGPHLERFLSSLSLATDRPVTVVLADNGSTDGAPESAAERFPGTQLLRTGENLGYGRAVNRGVASLDCSASEFIVVANPDVVWGPGSIDALLEAMNRWPTAGAVGPLIRDPDGSVYPSARHLPSLIRGGMHAVVGPLWKNNPWTKAYRQERQEPSERAVGWLSGSCLLMRRAAFEQIGGFDERYFMYMEDVDLGDRLGRAGWLNVYVPDAEILHDKGHSTGRDPARNLAAHHRSTYLYLSDRHAGWQRAPLRWAMRGALAVRSHLVVRGARRQRD</sequence>
<keyword evidence="2" id="KW-0328">Glycosyltransferase</keyword>
<dbReference type="InterPro" id="IPR001173">
    <property type="entry name" value="Glyco_trans_2-like"/>
</dbReference>
<dbReference type="GO" id="GO:0016757">
    <property type="term" value="F:glycosyltransferase activity"/>
    <property type="evidence" value="ECO:0007669"/>
    <property type="project" value="UniProtKB-KW"/>
</dbReference>
<dbReference type="PANTHER" id="PTHR43179">
    <property type="entry name" value="RHAMNOSYLTRANSFERASE WBBL"/>
    <property type="match status" value="1"/>
</dbReference>
<dbReference type="EC" id="2.4.-.-" evidence="2"/>
<keyword evidence="3" id="KW-1185">Reference proteome</keyword>
<dbReference type="CDD" id="cd04186">
    <property type="entry name" value="GT_2_like_c"/>
    <property type="match status" value="1"/>
</dbReference>
<accession>A0A378TAV5</accession>
<proteinExistence type="predicted"/>
<dbReference type="InterPro" id="IPR029044">
    <property type="entry name" value="Nucleotide-diphossugar_trans"/>
</dbReference>
<keyword evidence="2" id="KW-0808">Transferase</keyword>
<feature type="domain" description="Glycosyltransferase 2-like" evidence="1">
    <location>
        <begin position="7"/>
        <end position="190"/>
    </location>
</feature>
<evidence type="ECO:0000313" key="3">
    <source>
        <dbReference type="Proteomes" id="UP000254978"/>
    </source>
</evidence>
<dbReference type="EMBL" id="UGQT01000001">
    <property type="protein sequence ID" value="STZ57750.1"/>
    <property type="molecule type" value="Genomic_DNA"/>
</dbReference>
<name>A0A378TAV5_9MYCO</name>
<dbReference type="Gene3D" id="3.90.550.10">
    <property type="entry name" value="Spore Coat Polysaccharide Biosynthesis Protein SpsA, Chain A"/>
    <property type="match status" value="1"/>
</dbReference>
<dbReference type="PANTHER" id="PTHR43179:SF7">
    <property type="entry name" value="RHAMNOSYLTRANSFERASE WBBL"/>
    <property type="match status" value="1"/>
</dbReference>
<protein>
    <submittedName>
        <fullName evidence="2">Glycosyl transferase family protein</fullName>
        <ecNumber evidence="2">2.4.-.-</ecNumber>
    </submittedName>
</protein>
<gene>
    <name evidence="2" type="primary">wbbL_2</name>
    <name evidence="2" type="ORF">NCTC10821_01254</name>
</gene>
<dbReference type="OrthoDB" id="9771846at2"/>
<dbReference type="SUPFAM" id="SSF53448">
    <property type="entry name" value="Nucleotide-diphospho-sugar transferases"/>
    <property type="match status" value="1"/>
</dbReference>
<reference evidence="2 3" key="1">
    <citation type="submission" date="2018-06" db="EMBL/GenBank/DDBJ databases">
        <authorList>
            <consortium name="Pathogen Informatics"/>
            <person name="Doyle S."/>
        </authorList>
    </citation>
    <scope>NUCLEOTIDE SEQUENCE [LARGE SCALE GENOMIC DNA]</scope>
    <source>
        <strain evidence="2 3">NCTC10821</strain>
    </source>
</reference>
<dbReference type="Proteomes" id="UP000254978">
    <property type="component" value="Unassembled WGS sequence"/>
</dbReference>
<organism evidence="2 3">
    <name type="scientific">Mycolicibacterium tokaiense</name>
    <dbReference type="NCBI Taxonomy" id="39695"/>
    <lineage>
        <taxon>Bacteria</taxon>
        <taxon>Bacillati</taxon>
        <taxon>Actinomycetota</taxon>
        <taxon>Actinomycetes</taxon>
        <taxon>Mycobacteriales</taxon>
        <taxon>Mycobacteriaceae</taxon>
        <taxon>Mycolicibacterium</taxon>
    </lineage>
</organism>
<dbReference type="RefSeq" id="WP_068915876.1">
    <property type="nucleotide sequence ID" value="NZ_AP022600.1"/>
</dbReference>
<dbReference type="AlphaFoldDB" id="A0A378TAV5"/>